<keyword evidence="8" id="KW-1185">Reference proteome</keyword>
<dbReference type="InterPro" id="IPR029787">
    <property type="entry name" value="Nucleotide_cyclase"/>
</dbReference>
<dbReference type="GO" id="GO:0005886">
    <property type="term" value="C:plasma membrane"/>
    <property type="evidence" value="ECO:0007669"/>
    <property type="project" value="TreeGrafter"/>
</dbReference>
<organism evidence="7 8">
    <name type="scientific">Paraglaciecola arctica BSs20135</name>
    <dbReference type="NCBI Taxonomy" id="493475"/>
    <lineage>
        <taxon>Bacteria</taxon>
        <taxon>Pseudomonadati</taxon>
        <taxon>Pseudomonadota</taxon>
        <taxon>Gammaproteobacteria</taxon>
        <taxon>Alteromonadales</taxon>
        <taxon>Alteromonadaceae</taxon>
        <taxon>Paraglaciecola</taxon>
    </lineage>
</organism>
<evidence type="ECO:0000256" key="1">
    <source>
        <dbReference type="ARBA" id="ARBA00001946"/>
    </source>
</evidence>
<dbReference type="GO" id="GO:1902201">
    <property type="term" value="P:negative regulation of bacterial-type flagellum-dependent cell motility"/>
    <property type="evidence" value="ECO:0007669"/>
    <property type="project" value="TreeGrafter"/>
</dbReference>
<dbReference type="SUPFAM" id="SSF55073">
    <property type="entry name" value="Nucleotide cyclase"/>
    <property type="match status" value="1"/>
</dbReference>
<dbReference type="PROSITE" id="PS50110">
    <property type="entry name" value="RESPONSE_REGULATORY"/>
    <property type="match status" value="1"/>
</dbReference>
<dbReference type="OrthoDB" id="9812260at2"/>
<comment type="cofactor">
    <cofactor evidence="1">
        <name>Mg(2+)</name>
        <dbReference type="ChEBI" id="CHEBI:18420"/>
    </cofactor>
</comment>
<dbReference type="STRING" id="493475.GARC_3055"/>
<dbReference type="Gene3D" id="3.30.70.270">
    <property type="match status" value="1"/>
</dbReference>
<dbReference type="SUPFAM" id="SSF52172">
    <property type="entry name" value="CheY-like"/>
    <property type="match status" value="1"/>
</dbReference>
<comment type="caution">
    <text evidence="4">Lacks conserved residue(s) required for the propagation of feature annotation.</text>
</comment>
<dbReference type="GO" id="GO:0052621">
    <property type="term" value="F:diguanylate cyclase activity"/>
    <property type="evidence" value="ECO:0007669"/>
    <property type="project" value="UniProtKB-EC"/>
</dbReference>
<dbReference type="AlphaFoldDB" id="K6YTI5"/>
<evidence type="ECO:0000313" key="7">
    <source>
        <dbReference type="EMBL" id="GAC20018.1"/>
    </source>
</evidence>
<dbReference type="NCBIfam" id="TIGR00254">
    <property type="entry name" value="GGDEF"/>
    <property type="match status" value="1"/>
</dbReference>
<dbReference type="SMART" id="SM00267">
    <property type="entry name" value="GGDEF"/>
    <property type="match status" value="1"/>
</dbReference>
<comment type="catalytic activity">
    <reaction evidence="3">
        <text>2 GTP = 3',3'-c-di-GMP + 2 diphosphate</text>
        <dbReference type="Rhea" id="RHEA:24898"/>
        <dbReference type="ChEBI" id="CHEBI:33019"/>
        <dbReference type="ChEBI" id="CHEBI:37565"/>
        <dbReference type="ChEBI" id="CHEBI:58805"/>
        <dbReference type="EC" id="2.7.7.65"/>
    </reaction>
</comment>
<dbReference type="Pfam" id="PF00072">
    <property type="entry name" value="Response_reg"/>
    <property type="match status" value="1"/>
</dbReference>
<dbReference type="Gene3D" id="3.40.50.2300">
    <property type="match status" value="1"/>
</dbReference>
<dbReference type="eggNOG" id="COG3706">
    <property type="taxonomic scope" value="Bacteria"/>
</dbReference>
<reference evidence="7 8" key="1">
    <citation type="journal article" date="2017" name="Antonie Van Leeuwenhoek">
        <title>Rhizobium rhizosphaerae sp. nov., a novel species isolated from rice rhizosphere.</title>
        <authorList>
            <person name="Zhao J.J."/>
            <person name="Zhang J."/>
            <person name="Zhang R.J."/>
            <person name="Zhang C.W."/>
            <person name="Yin H.Q."/>
            <person name="Zhang X.X."/>
        </authorList>
    </citation>
    <scope>NUCLEOTIDE SEQUENCE [LARGE SCALE GENOMIC DNA]</scope>
    <source>
        <strain evidence="7 8">BSs20135</strain>
    </source>
</reference>
<dbReference type="PANTHER" id="PTHR45138">
    <property type="entry name" value="REGULATORY COMPONENTS OF SENSORY TRANSDUCTION SYSTEM"/>
    <property type="match status" value="1"/>
</dbReference>
<evidence type="ECO:0000259" key="6">
    <source>
        <dbReference type="PROSITE" id="PS50887"/>
    </source>
</evidence>
<proteinExistence type="predicted"/>
<evidence type="ECO:0000256" key="3">
    <source>
        <dbReference type="ARBA" id="ARBA00034247"/>
    </source>
</evidence>
<dbReference type="InterPro" id="IPR050469">
    <property type="entry name" value="Diguanylate_Cyclase"/>
</dbReference>
<evidence type="ECO:0000313" key="8">
    <source>
        <dbReference type="Proteomes" id="UP000006327"/>
    </source>
</evidence>
<dbReference type="InterPro" id="IPR043128">
    <property type="entry name" value="Rev_trsase/Diguanyl_cyclase"/>
</dbReference>
<dbReference type="RefSeq" id="WP_007621512.1">
    <property type="nucleotide sequence ID" value="NZ_BAEO01000044.1"/>
</dbReference>
<dbReference type="PANTHER" id="PTHR45138:SF9">
    <property type="entry name" value="DIGUANYLATE CYCLASE DGCM-RELATED"/>
    <property type="match status" value="1"/>
</dbReference>
<dbReference type="CDD" id="cd01949">
    <property type="entry name" value="GGDEF"/>
    <property type="match status" value="1"/>
</dbReference>
<comment type="caution">
    <text evidence="7">The sequence shown here is derived from an EMBL/GenBank/DDBJ whole genome shotgun (WGS) entry which is preliminary data.</text>
</comment>
<dbReference type="SMART" id="SM00448">
    <property type="entry name" value="REC"/>
    <property type="match status" value="1"/>
</dbReference>
<dbReference type="Proteomes" id="UP000006327">
    <property type="component" value="Unassembled WGS sequence"/>
</dbReference>
<dbReference type="GO" id="GO:0000160">
    <property type="term" value="P:phosphorelay signal transduction system"/>
    <property type="evidence" value="ECO:0007669"/>
    <property type="project" value="InterPro"/>
</dbReference>
<dbReference type="Pfam" id="PF00990">
    <property type="entry name" value="GGDEF"/>
    <property type="match status" value="1"/>
</dbReference>
<dbReference type="InterPro" id="IPR011006">
    <property type="entry name" value="CheY-like_superfamily"/>
</dbReference>
<dbReference type="EC" id="2.7.7.65" evidence="2"/>
<dbReference type="GO" id="GO:0043709">
    <property type="term" value="P:cell adhesion involved in single-species biofilm formation"/>
    <property type="evidence" value="ECO:0007669"/>
    <property type="project" value="TreeGrafter"/>
</dbReference>
<dbReference type="FunFam" id="3.30.70.270:FF:000001">
    <property type="entry name" value="Diguanylate cyclase domain protein"/>
    <property type="match status" value="1"/>
</dbReference>
<dbReference type="PROSITE" id="PS50887">
    <property type="entry name" value="GGDEF"/>
    <property type="match status" value="1"/>
</dbReference>
<dbReference type="InterPro" id="IPR001789">
    <property type="entry name" value="Sig_transdc_resp-reg_receiver"/>
</dbReference>
<evidence type="ECO:0000256" key="4">
    <source>
        <dbReference type="PROSITE-ProRule" id="PRU00169"/>
    </source>
</evidence>
<evidence type="ECO:0000256" key="2">
    <source>
        <dbReference type="ARBA" id="ARBA00012528"/>
    </source>
</evidence>
<accession>K6YTI5</accession>
<name>K6YTI5_9ALTE</name>
<evidence type="ECO:0000259" key="5">
    <source>
        <dbReference type="PROSITE" id="PS50110"/>
    </source>
</evidence>
<sequence>MTAFHHHHTILIIDDDVVSISILTSLFAKKFNIEIAQDGKVALQTIMLKDIDLVLSVVNTPIISGQELCTFVKNSQLTAHIPVMFLADNPSFDEEDECLALGAVDYIDKKIRPSILVSRVSNQMLMVAQHKRLAQVSCTDGLTGLANRMQLDTMLNKEWYAAVRGGHSVAALMIDIDHFKLFNDEFGHLEGDACLKIIAAIIASSKRRERDFAARYGGEEFVLLLPFTDLNGAKQVAQELIENVQNRNIKSAKQASHPMVTISIGISAFSPTHKKSATADPIDLIDKADINLFKAKQAGRNQYAASA</sequence>
<dbReference type="EMBL" id="BAEO01000044">
    <property type="protein sequence ID" value="GAC20018.1"/>
    <property type="molecule type" value="Genomic_DNA"/>
</dbReference>
<feature type="domain" description="Response regulatory" evidence="5">
    <location>
        <begin position="9"/>
        <end position="124"/>
    </location>
</feature>
<protein>
    <recommendedName>
        <fullName evidence="2">diguanylate cyclase</fullName>
        <ecNumber evidence="2">2.7.7.65</ecNumber>
    </recommendedName>
</protein>
<feature type="domain" description="GGDEF" evidence="6">
    <location>
        <begin position="167"/>
        <end position="307"/>
    </location>
</feature>
<gene>
    <name evidence="7" type="primary">pleD</name>
    <name evidence="7" type="ORF">GARC_3055</name>
</gene>
<dbReference type="InterPro" id="IPR000160">
    <property type="entry name" value="GGDEF_dom"/>
</dbReference>